<name>A0A224YEW8_9ACAR</name>
<dbReference type="Pfam" id="PF02098">
    <property type="entry name" value="His_binding"/>
    <property type="match status" value="1"/>
</dbReference>
<evidence type="ECO:0000313" key="1">
    <source>
        <dbReference type="EMBL" id="MAA12352.1"/>
    </source>
</evidence>
<dbReference type="SUPFAM" id="SSF50814">
    <property type="entry name" value="Lipocalins"/>
    <property type="match status" value="1"/>
</dbReference>
<protein>
    <submittedName>
        <fullName evidence="1">Protein containing His-binding domain</fullName>
    </submittedName>
</protein>
<dbReference type="AlphaFoldDB" id="A0A224YEW8"/>
<dbReference type="EMBL" id="GFPF01001206">
    <property type="protein sequence ID" value="MAA12352.1"/>
    <property type="molecule type" value="Transcribed_RNA"/>
</dbReference>
<dbReference type="Gene3D" id="2.40.128.20">
    <property type="match status" value="1"/>
</dbReference>
<dbReference type="GO" id="GO:0030682">
    <property type="term" value="P:symbiont-mediated perturbation of host defenses"/>
    <property type="evidence" value="ECO:0007669"/>
    <property type="project" value="InterPro"/>
</dbReference>
<dbReference type="InterPro" id="IPR002970">
    <property type="entry name" value="Tick_his-bd"/>
</dbReference>
<dbReference type="GO" id="GO:0043176">
    <property type="term" value="F:amine binding"/>
    <property type="evidence" value="ECO:0007669"/>
    <property type="project" value="InterPro"/>
</dbReference>
<dbReference type="InterPro" id="IPR012674">
    <property type="entry name" value="Calycin"/>
</dbReference>
<reference evidence="1" key="1">
    <citation type="journal article" date="2017" name="Parasit. Vectors">
        <title>Sialotranscriptomics of Rhipicephalus zambeziensis reveals intricate expression profiles of secretory proteins and suggests tight temporal transcriptional regulation during blood-feeding.</title>
        <authorList>
            <person name="de Castro M.H."/>
            <person name="de Klerk D."/>
            <person name="Pienaar R."/>
            <person name="Rees D.J.G."/>
            <person name="Mans B.J."/>
        </authorList>
    </citation>
    <scope>NUCLEOTIDE SEQUENCE</scope>
    <source>
        <tissue evidence="1">Salivary glands</tissue>
    </source>
</reference>
<organism evidence="1">
    <name type="scientific">Rhipicephalus zambeziensis</name>
    <dbReference type="NCBI Taxonomy" id="60191"/>
    <lineage>
        <taxon>Eukaryota</taxon>
        <taxon>Metazoa</taxon>
        <taxon>Ecdysozoa</taxon>
        <taxon>Arthropoda</taxon>
        <taxon>Chelicerata</taxon>
        <taxon>Arachnida</taxon>
        <taxon>Acari</taxon>
        <taxon>Parasitiformes</taxon>
        <taxon>Ixodida</taxon>
        <taxon>Ixodoidea</taxon>
        <taxon>Ixodidae</taxon>
        <taxon>Rhipicephalinae</taxon>
        <taxon>Rhipicephalus</taxon>
        <taxon>Rhipicephalus</taxon>
    </lineage>
</organism>
<sequence length="152" mass="17067">MGGLLGSPVQCVYSTYVAQEEKAKAYRRTLIFLRTDGSRKTLTTWNLRLEVSQEGTKPARIEATKEPNNSQVQLKQRPIFTVIVIFADSRCLVLKDDTSVNSKACYMWSTGGRNKKPSSYCQYIYLAQCTEMVIVGYNTTTCADQNGINRSS</sequence>
<proteinExistence type="predicted"/>
<accession>A0A224YEW8</accession>